<sequence>MELHVKDGAAVSVSEQVFDRSYNEGLIHQAIVAFMAGSRAGTKRQLTRSEVSGGGKKPWNQKGTGRSRHGTTRSPIWRTGGVTFAARPRNFEQKINRKAYRVAMASIFSELIRQERLTIVDALSVSAPKTREVIALLKSVGVPEGRTLLVTEAFDEHLFLGSRNVIELGYLTASTLDPVSLVGANHVVMTRGALKMVEEWLS</sequence>
<comment type="similarity">
    <text evidence="1 5">Belongs to the universal ribosomal protein uL4 family.</text>
</comment>
<comment type="subunit">
    <text evidence="5">Part of the 50S ribosomal subunit.</text>
</comment>
<dbReference type="GO" id="GO:1990904">
    <property type="term" value="C:ribonucleoprotein complex"/>
    <property type="evidence" value="ECO:0007669"/>
    <property type="project" value="UniProtKB-KW"/>
</dbReference>
<gene>
    <name evidence="5" type="primary">rplD</name>
    <name evidence="7" type="ORF">A9404_10565</name>
</gene>
<dbReference type="GO" id="GO:0003735">
    <property type="term" value="F:structural constituent of ribosome"/>
    <property type="evidence" value="ECO:0007669"/>
    <property type="project" value="InterPro"/>
</dbReference>
<dbReference type="Pfam" id="PF00573">
    <property type="entry name" value="Ribosomal_L4"/>
    <property type="match status" value="1"/>
</dbReference>
<dbReference type="KEGG" id="haz:A9404_10565"/>
<dbReference type="InterPro" id="IPR013005">
    <property type="entry name" value="Ribosomal_uL4-like"/>
</dbReference>
<dbReference type="GO" id="GO:0005840">
    <property type="term" value="C:ribosome"/>
    <property type="evidence" value="ECO:0007669"/>
    <property type="project" value="UniProtKB-KW"/>
</dbReference>
<evidence type="ECO:0000256" key="3">
    <source>
        <dbReference type="ARBA" id="ARBA00023274"/>
    </source>
</evidence>
<dbReference type="AlphaFoldDB" id="A0A191ZIT4"/>
<name>A0A191ZIT4_9GAMM</name>
<dbReference type="GO" id="GO:0006412">
    <property type="term" value="P:translation"/>
    <property type="evidence" value="ECO:0007669"/>
    <property type="project" value="UniProtKB-UniRule"/>
</dbReference>
<keyword evidence="5" id="KW-0694">RNA-binding</keyword>
<dbReference type="NCBIfam" id="TIGR03953">
    <property type="entry name" value="rplD_bact"/>
    <property type="match status" value="1"/>
</dbReference>
<keyword evidence="8" id="KW-1185">Reference proteome</keyword>
<evidence type="ECO:0000256" key="5">
    <source>
        <dbReference type="HAMAP-Rule" id="MF_01328"/>
    </source>
</evidence>
<dbReference type="PANTHER" id="PTHR10746">
    <property type="entry name" value="50S RIBOSOMAL PROTEIN L4"/>
    <property type="match status" value="1"/>
</dbReference>
<evidence type="ECO:0000256" key="4">
    <source>
        <dbReference type="ARBA" id="ARBA00035244"/>
    </source>
</evidence>
<dbReference type="HAMAP" id="MF_01328_B">
    <property type="entry name" value="Ribosomal_uL4_B"/>
    <property type="match status" value="1"/>
</dbReference>
<keyword evidence="2 5" id="KW-0689">Ribosomal protein</keyword>
<organism evidence="7 8">
    <name type="scientific">Halothiobacillus diazotrophicus</name>
    <dbReference type="NCBI Taxonomy" id="1860122"/>
    <lineage>
        <taxon>Bacteria</taxon>
        <taxon>Pseudomonadati</taxon>
        <taxon>Pseudomonadota</taxon>
        <taxon>Gammaproteobacteria</taxon>
        <taxon>Chromatiales</taxon>
        <taxon>Halothiobacillaceae</taxon>
        <taxon>Halothiobacillus</taxon>
    </lineage>
</organism>
<evidence type="ECO:0000256" key="1">
    <source>
        <dbReference type="ARBA" id="ARBA00010528"/>
    </source>
</evidence>
<protein>
    <recommendedName>
        <fullName evidence="4 5">Large ribosomal subunit protein uL4</fullName>
    </recommendedName>
</protein>
<dbReference type="OrthoDB" id="9803201at2"/>
<evidence type="ECO:0000313" key="8">
    <source>
        <dbReference type="Proteomes" id="UP000078596"/>
    </source>
</evidence>
<reference evidence="7 8" key="1">
    <citation type="submission" date="2016-06" db="EMBL/GenBank/DDBJ databases">
        <title>Insight into the functional genes involving in sulfur oxidation in Pearl River water.</title>
        <authorList>
            <person name="Luo J."/>
            <person name="Tan X."/>
            <person name="Lin W."/>
        </authorList>
    </citation>
    <scope>NUCLEOTIDE SEQUENCE [LARGE SCALE GENOMIC DNA]</scope>
    <source>
        <strain evidence="7 8">LS2</strain>
    </source>
</reference>
<proteinExistence type="inferred from homology"/>
<dbReference type="Gene3D" id="3.40.1370.10">
    <property type="match status" value="1"/>
</dbReference>
<dbReference type="InterPro" id="IPR002136">
    <property type="entry name" value="Ribosomal_uL4"/>
</dbReference>
<comment type="function">
    <text evidence="5">One of the primary rRNA binding proteins, this protein initially binds near the 5'-end of the 23S rRNA. It is important during the early stages of 50S assembly. It makes multiple contacts with different domains of the 23S rRNA in the assembled 50S subunit and ribosome.</text>
</comment>
<comment type="function">
    <text evidence="5">Forms part of the polypeptide exit tunnel.</text>
</comment>
<keyword evidence="5" id="KW-0699">rRNA-binding</keyword>
<accession>A0A191ZIT4</accession>
<dbReference type="InterPro" id="IPR023574">
    <property type="entry name" value="Ribosomal_uL4_dom_sf"/>
</dbReference>
<evidence type="ECO:0000313" key="7">
    <source>
        <dbReference type="EMBL" id="ANJ67757.1"/>
    </source>
</evidence>
<keyword evidence="3 5" id="KW-0687">Ribonucleoprotein</keyword>
<dbReference type="EMBL" id="CP016027">
    <property type="protein sequence ID" value="ANJ67757.1"/>
    <property type="molecule type" value="Genomic_DNA"/>
</dbReference>
<feature type="region of interest" description="Disordered" evidence="6">
    <location>
        <begin position="43"/>
        <end position="74"/>
    </location>
</feature>
<dbReference type="Proteomes" id="UP000078596">
    <property type="component" value="Chromosome"/>
</dbReference>
<dbReference type="GO" id="GO:0019843">
    <property type="term" value="F:rRNA binding"/>
    <property type="evidence" value="ECO:0007669"/>
    <property type="project" value="UniProtKB-UniRule"/>
</dbReference>
<dbReference type="RefSeq" id="WP_066101260.1">
    <property type="nucleotide sequence ID" value="NZ_CP016027.1"/>
</dbReference>
<evidence type="ECO:0000256" key="2">
    <source>
        <dbReference type="ARBA" id="ARBA00022980"/>
    </source>
</evidence>
<evidence type="ECO:0000256" key="6">
    <source>
        <dbReference type="SAM" id="MobiDB-lite"/>
    </source>
</evidence>
<dbReference type="SUPFAM" id="SSF52166">
    <property type="entry name" value="Ribosomal protein L4"/>
    <property type="match status" value="1"/>
</dbReference>
<dbReference type="PANTHER" id="PTHR10746:SF6">
    <property type="entry name" value="LARGE RIBOSOMAL SUBUNIT PROTEIN UL4M"/>
    <property type="match status" value="1"/>
</dbReference>
<dbReference type="STRING" id="1860122.A9404_10565"/>